<proteinExistence type="predicted"/>
<keyword evidence="1" id="KW-0812">Transmembrane</keyword>
<feature type="transmembrane region" description="Helical" evidence="1">
    <location>
        <begin position="50"/>
        <end position="69"/>
    </location>
</feature>
<feature type="transmembrane region" description="Helical" evidence="1">
    <location>
        <begin position="111"/>
        <end position="129"/>
    </location>
</feature>
<feature type="transmembrane region" description="Helical" evidence="1">
    <location>
        <begin position="21"/>
        <end position="44"/>
    </location>
</feature>
<evidence type="ECO:0000313" key="2">
    <source>
        <dbReference type="EMBL" id="HIU51699.1"/>
    </source>
</evidence>
<dbReference type="Proteomes" id="UP000824093">
    <property type="component" value="Unassembled WGS sequence"/>
</dbReference>
<feature type="transmembrane region" description="Helical" evidence="1">
    <location>
        <begin position="81"/>
        <end position="99"/>
    </location>
</feature>
<feature type="transmembrane region" description="Helical" evidence="1">
    <location>
        <begin position="150"/>
        <end position="172"/>
    </location>
</feature>
<comment type="caution">
    <text evidence="2">The sequence shown here is derived from an EMBL/GenBank/DDBJ whole genome shotgun (WGS) entry which is preliminary data.</text>
</comment>
<organism evidence="2 3">
    <name type="scientific">Candidatus Merdicola faecigallinarum</name>
    <dbReference type="NCBI Taxonomy" id="2840862"/>
    <lineage>
        <taxon>Bacteria</taxon>
        <taxon>Bacillati</taxon>
        <taxon>Bacillota</taxon>
        <taxon>Clostridia</taxon>
        <taxon>Candidatus Merdicola</taxon>
    </lineage>
</organism>
<reference evidence="2" key="1">
    <citation type="submission" date="2020-10" db="EMBL/GenBank/DDBJ databases">
        <authorList>
            <person name="Gilroy R."/>
        </authorList>
    </citation>
    <scope>NUCLEOTIDE SEQUENCE</scope>
    <source>
        <strain evidence="2">CHK195-15760</strain>
    </source>
</reference>
<protein>
    <submittedName>
        <fullName evidence="2">Uncharacterized protein</fullName>
    </submittedName>
</protein>
<evidence type="ECO:0000313" key="3">
    <source>
        <dbReference type="Proteomes" id="UP000824093"/>
    </source>
</evidence>
<dbReference type="EMBL" id="DVNH01000025">
    <property type="protein sequence ID" value="HIU51699.1"/>
    <property type="molecule type" value="Genomic_DNA"/>
</dbReference>
<name>A0A9D1M162_9FIRM</name>
<gene>
    <name evidence="2" type="ORF">IAB70_03645</name>
</gene>
<feature type="non-terminal residue" evidence="2">
    <location>
        <position position="173"/>
    </location>
</feature>
<keyword evidence="1" id="KW-0472">Membrane</keyword>
<accession>A0A9D1M162</accession>
<reference evidence="2" key="2">
    <citation type="journal article" date="2021" name="PeerJ">
        <title>Extensive microbial diversity within the chicken gut microbiome revealed by metagenomics and culture.</title>
        <authorList>
            <person name="Gilroy R."/>
            <person name="Ravi A."/>
            <person name="Getino M."/>
            <person name="Pursley I."/>
            <person name="Horton D.L."/>
            <person name="Alikhan N.F."/>
            <person name="Baker D."/>
            <person name="Gharbi K."/>
            <person name="Hall N."/>
            <person name="Watson M."/>
            <person name="Adriaenssens E.M."/>
            <person name="Foster-Nyarko E."/>
            <person name="Jarju S."/>
            <person name="Secka A."/>
            <person name="Antonio M."/>
            <person name="Oren A."/>
            <person name="Chaudhuri R.R."/>
            <person name="La Ragione R."/>
            <person name="Hildebrand F."/>
            <person name="Pallen M.J."/>
        </authorList>
    </citation>
    <scope>NUCLEOTIDE SEQUENCE</scope>
    <source>
        <strain evidence="2">CHK195-15760</strain>
    </source>
</reference>
<keyword evidence="1" id="KW-1133">Transmembrane helix</keyword>
<evidence type="ECO:0000256" key="1">
    <source>
        <dbReference type="SAM" id="Phobius"/>
    </source>
</evidence>
<dbReference type="AlphaFoldDB" id="A0A9D1M162"/>
<sequence length="173" mass="19440">MGKVKELFLKQGQIIKEELMKFKVSVSVSVVLSVLISMGMTLSLEGTAKQIYNIIWQIGMIWGVGTLFIEAIFQTKQKKKMIGYIVTFLIASLFVGISRGNKVLWNTTFEMVLIGYIFTLIILTISILIKNTKKDLGEYLICTISNLIKVSFIYLILVIGSTILYAICISLLI</sequence>